<evidence type="ECO:0000313" key="2">
    <source>
        <dbReference type="Proteomes" id="UP000000844"/>
    </source>
</evidence>
<dbReference type="Proteomes" id="UP000000844">
    <property type="component" value="Chromosome"/>
</dbReference>
<name>D3Q0K2_STANL</name>
<dbReference type="KEGG" id="sna:Snas_2043"/>
<keyword evidence="2" id="KW-1185">Reference proteome</keyword>
<protein>
    <submittedName>
        <fullName evidence="1">Uncharacterized protein</fullName>
    </submittedName>
</protein>
<sequence>MKRRTLLGGIAGAAVVVPTGLWATQSVWADAAPIQIAITEQTNNQVLVFNREELLGQNKRKWSFTPGRANGWGDLYEVRFRATKRFGDVALTASGASKKAGRVAMVKYDPAKKRDANLDDVIWSARVDTYPHSVERIPDSLAVVATGSRYGLHVFAPKNSDPATLKKVQDIKFAKAHEVLWDRKHNLLWAAGAYELRSYQVTGSGYNLRLKQVGKTVKLPYNGHDVQPNFQNPAQITVTDSDGVYTVDRATRAIKTISRTRKIKSYTRLPNGEAMYTVEDNAGPRPWAGDSVYFYKDGKTQKVTRKGAEIYKARYVTTQWT</sequence>
<dbReference type="RefSeq" id="WP_013017309.1">
    <property type="nucleotide sequence ID" value="NC_013947.1"/>
</dbReference>
<accession>D3Q0K2</accession>
<dbReference type="HOGENOM" id="CLU_075874_0_0_11"/>
<dbReference type="AlphaFoldDB" id="D3Q0K2"/>
<dbReference type="EMBL" id="CP001778">
    <property type="protein sequence ID" value="ADD41738.1"/>
    <property type="molecule type" value="Genomic_DNA"/>
</dbReference>
<dbReference type="OrthoDB" id="1007317at2"/>
<dbReference type="Pfam" id="PF20138">
    <property type="entry name" value="DUF6528"/>
    <property type="match status" value="1"/>
</dbReference>
<evidence type="ECO:0000313" key="1">
    <source>
        <dbReference type="EMBL" id="ADD41738.1"/>
    </source>
</evidence>
<organism evidence="1 2">
    <name type="scientific">Stackebrandtia nassauensis (strain DSM 44728 / CIP 108903 / NRRL B-16338 / NBRC 102104 / LLR-40K-21)</name>
    <dbReference type="NCBI Taxonomy" id="446470"/>
    <lineage>
        <taxon>Bacteria</taxon>
        <taxon>Bacillati</taxon>
        <taxon>Actinomycetota</taxon>
        <taxon>Actinomycetes</taxon>
        <taxon>Glycomycetales</taxon>
        <taxon>Glycomycetaceae</taxon>
        <taxon>Stackebrandtia</taxon>
    </lineage>
</organism>
<dbReference type="STRING" id="446470.Snas_2043"/>
<dbReference type="InterPro" id="IPR045383">
    <property type="entry name" value="DUF6528"/>
</dbReference>
<dbReference type="eggNOG" id="COG3391">
    <property type="taxonomic scope" value="Bacteria"/>
</dbReference>
<dbReference type="SUPFAM" id="SSF63829">
    <property type="entry name" value="Calcium-dependent phosphotriesterase"/>
    <property type="match status" value="1"/>
</dbReference>
<proteinExistence type="predicted"/>
<gene>
    <name evidence="1" type="ordered locus">Snas_2043</name>
</gene>
<reference evidence="1 2" key="1">
    <citation type="journal article" date="2009" name="Stand. Genomic Sci.">
        <title>Complete genome sequence of Stackebrandtia nassauensis type strain (LLR-40K-21).</title>
        <authorList>
            <person name="Munk C."/>
            <person name="Lapidus A."/>
            <person name="Copeland A."/>
            <person name="Jando M."/>
            <person name="Mayilraj S."/>
            <person name="Glavina Del Rio T."/>
            <person name="Nolan M."/>
            <person name="Chen F."/>
            <person name="Lucas S."/>
            <person name="Tice H."/>
            <person name="Cheng J.F."/>
            <person name="Han C."/>
            <person name="Detter J.C."/>
            <person name="Bruce D."/>
            <person name="Goodwin L."/>
            <person name="Chain P."/>
            <person name="Pitluck S."/>
            <person name="Goker M."/>
            <person name="Ovchinikova G."/>
            <person name="Pati A."/>
            <person name="Ivanova N."/>
            <person name="Mavromatis K."/>
            <person name="Chen A."/>
            <person name="Palaniappan K."/>
            <person name="Land M."/>
            <person name="Hauser L."/>
            <person name="Chang Y.J."/>
            <person name="Jeffries C.D."/>
            <person name="Bristow J."/>
            <person name="Eisen J.A."/>
            <person name="Markowitz V."/>
            <person name="Hugenholtz P."/>
            <person name="Kyrpides N.C."/>
            <person name="Klenk H.P."/>
        </authorList>
    </citation>
    <scope>NUCLEOTIDE SEQUENCE [LARGE SCALE GENOMIC DNA]</scope>
    <source>
        <strain evidence="2">DSM 44728 / CIP 108903 / NRRL B-16338 / NBRC 102104 / LLR-40K-21</strain>
    </source>
</reference>